<accession>A0A2N5Y130</accession>
<dbReference type="AlphaFoldDB" id="A0A2N5Y130"/>
<sequence length="108" mass="12563">MSDTEQHLKVLRLLQENPDITQRQMAQHLGISLGGLNYCLKALVQKGWVKMENFSRNSNKLKYTYLLTPRGVKAKTVLTARFLKRKLLEYEALKVEIEVLRTETSKRT</sequence>
<dbReference type="OrthoDB" id="8537236at2"/>
<evidence type="ECO:0000313" key="1">
    <source>
        <dbReference type="EMBL" id="PLW82094.1"/>
    </source>
</evidence>
<dbReference type="Proteomes" id="UP000234845">
    <property type="component" value="Unassembled WGS sequence"/>
</dbReference>
<keyword evidence="2" id="KW-1185">Reference proteome</keyword>
<dbReference type="InterPro" id="IPR026433">
    <property type="entry name" value="MarR_EPS"/>
</dbReference>
<dbReference type="InterPro" id="IPR036388">
    <property type="entry name" value="WH-like_DNA-bd_sf"/>
</dbReference>
<dbReference type="Gene3D" id="1.10.10.10">
    <property type="entry name" value="Winged helix-like DNA-binding domain superfamily/Winged helix DNA-binding domain"/>
    <property type="match status" value="1"/>
</dbReference>
<reference evidence="2" key="1">
    <citation type="submission" date="2017-11" db="EMBL/GenBank/DDBJ databases">
        <title>The draft genome sequence of Chromatocurvus sp. F02.</title>
        <authorList>
            <person name="Du Z.-J."/>
            <person name="Chang Y.-Q."/>
        </authorList>
    </citation>
    <scope>NUCLEOTIDE SEQUENCE [LARGE SCALE GENOMIC DNA]</scope>
    <source>
        <strain evidence="2">F02</strain>
    </source>
</reference>
<organism evidence="1 2">
    <name type="scientific">Kineobactrum sediminis</name>
    <dbReference type="NCBI Taxonomy" id="1905677"/>
    <lineage>
        <taxon>Bacteria</taxon>
        <taxon>Pseudomonadati</taxon>
        <taxon>Pseudomonadota</taxon>
        <taxon>Gammaproteobacteria</taxon>
        <taxon>Cellvibrionales</taxon>
        <taxon>Halieaceae</taxon>
        <taxon>Kineobactrum</taxon>
    </lineage>
</organism>
<protein>
    <submittedName>
        <fullName evidence="1">MarR family EPS-associated transcriptional regulator</fullName>
    </submittedName>
</protein>
<gene>
    <name evidence="1" type="ORF">CWI75_09855</name>
</gene>
<dbReference type="SUPFAM" id="SSF46785">
    <property type="entry name" value="Winged helix' DNA-binding domain"/>
    <property type="match status" value="1"/>
</dbReference>
<dbReference type="InterPro" id="IPR036390">
    <property type="entry name" value="WH_DNA-bd_sf"/>
</dbReference>
<name>A0A2N5Y130_9GAMM</name>
<dbReference type="NCBIfam" id="TIGR04176">
    <property type="entry name" value="MarR_EPS"/>
    <property type="match status" value="1"/>
</dbReference>
<dbReference type="Pfam" id="PF13412">
    <property type="entry name" value="HTH_24"/>
    <property type="match status" value="1"/>
</dbReference>
<proteinExistence type="predicted"/>
<dbReference type="RefSeq" id="WP_101521345.1">
    <property type="nucleotide sequence ID" value="NZ_PKLZ01000008.1"/>
</dbReference>
<comment type="caution">
    <text evidence="1">The sequence shown here is derived from an EMBL/GenBank/DDBJ whole genome shotgun (WGS) entry which is preliminary data.</text>
</comment>
<dbReference type="EMBL" id="PKLZ01000008">
    <property type="protein sequence ID" value="PLW82094.1"/>
    <property type="molecule type" value="Genomic_DNA"/>
</dbReference>
<evidence type="ECO:0000313" key="2">
    <source>
        <dbReference type="Proteomes" id="UP000234845"/>
    </source>
</evidence>